<organism evidence="1 2">
    <name type="scientific">Dryococelus australis</name>
    <dbReference type="NCBI Taxonomy" id="614101"/>
    <lineage>
        <taxon>Eukaryota</taxon>
        <taxon>Metazoa</taxon>
        <taxon>Ecdysozoa</taxon>
        <taxon>Arthropoda</taxon>
        <taxon>Hexapoda</taxon>
        <taxon>Insecta</taxon>
        <taxon>Pterygota</taxon>
        <taxon>Neoptera</taxon>
        <taxon>Polyneoptera</taxon>
        <taxon>Phasmatodea</taxon>
        <taxon>Verophasmatodea</taxon>
        <taxon>Anareolatae</taxon>
        <taxon>Phasmatidae</taxon>
        <taxon>Eurycanthinae</taxon>
        <taxon>Dryococelus</taxon>
    </lineage>
</organism>
<reference evidence="1 2" key="1">
    <citation type="submission" date="2023-02" db="EMBL/GenBank/DDBJ databases">
        <title>LHISI_Scaffold_Assembly.</title>
        <authorList>
            <person name="Stuart O.P."/>
            <person name="Cleave R."/>
            <person name="Magrath M.J.L."/>
            <person name="Mikheyev A.S."/>
        </authorList>
    </citation>
    <scope>NUCLEOTIDE SEQUENCE [LARGE SCALE GENOMIC DNA]</scope>
    <source>
        <strain evidence="1">Daus_M_001</strain>
        <tissue evidence="1">Leg muscle</tissue>
    </source>
</reference>
<dbReference type="EMBL" id="JARBHB010000005">
    <property type="protein sequence ID" value="KAJ8882810.1"/>
    <property type="molecule type" value="Genomic_DNA"/>
</dbReference>
<comment type="caution">
    <text evidence="1">The sequence shown here is derived from an EMBL/GenBank/DDBJ whole genome shotgun (WGS) entry which is preliminary data.</text>
</comment>
<sequence>MTSKRTVFNELWLNSKMSPEFVGWLCKGPDTCHAYCRACKKSFELGNMGLQAVISHAKGKKHVNLKCVDCQTSLKNFFVVVK</sequence>
<evidence type="ECO:0000313" key="1">
    <source>
        <dbReference type="EMBL" id="KAJ8882810.1"/>
    </source>
</evidence>
<proteinExistence type="predicted"/>
<gene>
    <name evidence="1" type="ORF">PR048_014624</name>
</gene>
<keyword evidence="2" id="KW-1185">Reference proteome</keyword>
<accession>A0ABQ9HEQ9</accession>
<dbReference type="Proteomes" id="UP001159363">
    <property type="component" value="Chromosome 4"/>
</dbReference>
<protein>
    <submittedName>
        <fullName evidence="1">Uncharacterized protein</fullName>
    </submittedName>
</protein>
<name>A0ABQ9HEQ9_9NEOP</name>
<evidence type="ECO:0000313" key="2">
    <source>
        <dbReference type="Proteomes" id="UP001159363"/>
    </source>
</evidence>